<dbReference type="Proteomes" id="UP000001953">
    <property type="component" value="Chromosome"/>
</dbReference>
<sequence length="192" mass="21696">MTASVVKVRWADQNLKHFGKKLVDLNTRFPKVLPRIVNQVGDRAKTQVIRNLTRQTGLPRKTIVNAVGDPGRAHARRLSYEMVTRGGNIRLKFLAPRETRPGVTAKPWGKRQLFPGTFMKGGRFPHRKVVEKFNGHVYRRLNTSGTRITQARSGMFIPTEMTTGATKAAFERIAGPLLKQRRGRDPQAARMT</sequence>
<keyword evidence="2" id="KW-1185">Reference proteome</keyword>
<dbReference type="eggNOG" id="ENOG5032VGB">
    <property type="taxonomic scope" value="Bacteria"/>
</dbReference>
<dbReference type="RefSeq" id="WP_011511724.1">
    <property type="nucleotide sequence ID" value="NC_007964.1"/>
</dbReference>
<dbReference type="STRING" id="323097.Nham_3339"/>
<dbReference type="EMBL" id="CP000319">
    <property type="protein sequence ID" value="ABE64071.1"/>
    <property type="molecule type" value="Genomic_DNA"/>
</dbReference>
<proteinExistence type="predicted"/>
<dbReference type="OrthoDB" id="7840472at2"/>
<organism evidence="1 2">
    <name type="scientific">Nitrobacter hamburgensis (strain DSM 10229 / NCIMB 13809 / X14)</name>
    <dbReference type="NCBI Taxonomy" id="323097"/>
    <lineage>
        <taxon>Bacteria</taxon>
        <taxon>Pseudomonadati</taxon>
        <taxon>Pseudomonadota</taxon>
        <taxon>Alphaproteobacteria</taxon>
        <taxon>Hyphomicrobiales</taxon>
        <taxon>Nitrobacteraceae</taxon>
        <taxon>Nitrobacter</taxon>
    </lineage>
</organism>
<protein>
    <submittedName>
        <fullName evidence="1">Uncharacterized protein</fullName>
    </submittedName>
</protein>
<accession>Q1QI76</accession>
<dbReference type="HOGENOM" id="CLU_122827_0_0_5"/>
<evidence type="ECO:0000313" key="2">
    <source>
        <dbReference type="Proteomes" id="UP000001953"/>
    </source>
</evidence>
<evidence type="ECO:0000313" key="1">
    <source>
        <dbReference type="EMBL" id="ABE64071.1"/>
    </source>
</evidence>
<name>Q1QI76_NITHX</name>
<dbReference type="AlphaFoldDB" id="Q1QI76"/>
<gene>
    <name evidence="1" type="ordered locus">Nham_3339</name>
</gene>
<dbReference type="KEGG" id="nha:Nham_3339"/>
<reference evidence="1 2" key="1">
    <citation type="submission" date="2006-03" db="EMBL/GenBank/DDBJ databases">
        <title>Complete sequence of chromosome of Nitrobacter hamburgensis X14.</title>
        <authorList>
            <consortium name="US DOE Joint Genome Institute"/>
            <person name="Copeland A."/>
            <person name="Lucas S."/>
            <person name="Lapidus A."/>
            <person name="Barry K."/>
            <person name="Detter J.C."/>
            <person name="Glavina del Rio T."/>
            <person name="Hammon N."/>
            <person name="Israni S."/>
            <person name="Dalin E."/>
            <person name="Tice H."/>
            <person name="Pitluck S."/>
            <person name="Chain P."/>
            <person name="Malfatti S."/>
            <person name="Shin M."/>
            <person name="Vergez L."/>
            <person name="Schmutz J."/>
            <person name="Larimer F."/>
            <person name="Land M."/>
            <person name="Hauser L."/>
            <person name="Kyrpides N."/>
            <person name="Ivanova N."/>
            <person name="Ward B."/>
            <person name="Arp D."/>
            <person name="Klotz M."/>
            <person name="Stein L."/>
            <person name="O'Mullan G."/>
            <person name="Starkenburg S."/>
            <person name="Sayavedra L."/>
            <person name="Poret-Peterson A.T."/>
            <person name="Gentry M.E."/>
            <person name="Bruce D."/>
            <person name="Richardson P."/>
        </authorList>
    </citation>
    <scope>NUCLEOTIDE SEQUENCE [LARGE SCALE GENOMIC DNA]</scope>
    <source>
        <strain evidence="2">DSM 10229 / NCIMB 13809 / X14</strain>
    </source>
</reference>